<reference evidence="3 4" key="1">
    <citation type="submission" date="2024-04" db="EMBL/GenBank/DDBJ databases">
        <title>Polymorphospora sp. isolated from Baiyangdian Lake in Xiong'an New Area.</title>
        <authorList>
            <person name="Zhang X."/>
            <person name="Liu J."/>
        </authorList>
    </citation>
    <scope>NUCLEOTIDE SEQUENCE [LARGE SCALE GENOMIC DNA]</scope>
    <source>
        <strain evidence="3 4">2-325</strain>
    </source>
</reference>
<evidence type="ECO:0000313" key="4">
    <source>
        <dbReference type="Proteomes" id="UP001582793"/>
    </source>
</evidence>
<proteinExistence type="predicted"/>
<accession>A0ABV5CLP0</accession>
<dbReference type="Gene3D" id="1.10.10.10">
    <property type="entry name" value="Winged helix-like DNA-binding domain superfamily/Winged helix DNA-binding domain"/>
    <property type="match status" value="1"/>
</dbReference>
<feature type="domain" description="HTH luxR-type" evidence="2">
    <location>
        <begin position="151"/>
        <end position="208"/>
    </location>
</feature>
<dbReference type="InterPro" id="IPR000792">
    <property type="entry name" value="Tscrpt_reg_LuxR_C"/>
</dbReference>
<protein>
    <submittedName>
        <fullName evidence="3">LuxR C-terminal-related transcriptional regulator</fullName>
    </submittedName>
</protein>
<keyword evidence="4" id="KW-1185">Reference proteome</keyword>
<dbReference type="PANTHER" id="PTHR43214">
    <property type="entry name" value="TWO-COMPONENT RESPONSE REGULATOR"/>
    <property type="match status" value="1"/>
</dbReference>
<dbReference type="InterPro" id="IPR016032">
    <property type="entry name" value="Sig_transdc_resp-reg_C-effctor"/>
</dbReference>
<dbReference type="CDD" id="cd00130">
    <property type="entry name" value="PAS"/>
    <property type="match status" value="1"/>
</dbReference>
<dbReference type="InterPro" id="IPR039420">
    <property type="entry name" value="WalR-like"/>
</dbReference>
<evidence type="ECO:0000313" key="3">
    <source>
        <dbReference type="EMBL" id="MFB6392909.1"/>
    </source>
</evidence>
<keyword evidence="1" id="KW-0238">DNA-binding</keyword>
<organism evidence="3 4">
    <name type="scientific">Polymorphospora lycopeni</name>
    <dbReference type="NCBI Taxonomy" id="3140240"/>
    <lineage>
        <taxon>Bacteria</taxon>
        <taxon>Bacillati</taxon>
        <taxon>Actinomycetota</taxon>
        <taxon>Actinomycetes</taxon>
        <taxon>Micromonosporales</taxon>
        <taxon>Micromonosporaceae</taxon>
        <taxon>Polymorphospora</taxon>
    </lineage>
</organism>
<evidence type="ECO:0000256" key="1">
    <source>
        <dbReference type="ARBA" id="ARBA00023125"/>
    </source>
</evidence>
<dbReference type="EMBL" id="JBCGDC010000014">
    <property type="protein sequence ID" value="MFB6392909.1"/>
    <property type="molecule type" value="Genomic_DNA"/>
</dbReference>
<dbReference type="RefSeq" id="WP_357538344.1">
    <property type="nucleotide sequence ID" value="NZ_JBCGDC010000014.1"/>
</dbReference>
<dbReference type="Proteomes" id="UP001582793">
    <property type="component" value="Unassembled WGS sequence"/>
</dbReference>
<dbReference type="InterPro" id="IPR035965">
    <property type="entry name" value="PAS-like_dom_sf"/>
</dbReference>
<gene>
    <name evidence="3" type="ORF">AAFH96_07265</name>
</gene>
<dbReference type="Gene3D" id="3.30.450.20">
    <property type="entry name" value="PAS domain"/>
    <property type="match status" value="1"/>
</dbReference>
<name>A0ABV5CLP0_9ACTN</name>
<sequence length="229" mass="25433">MSQALMDLAPQEIVDRARLAQLHRHADAYRSLLERSGICMASVDLTLKIQEANEQFRRDLGGSGDVVGRDLFDFLRLGPQTQLRRQFVRLIEGRSERVSERIVGVRADDHLFPGQLTAVPVRGRSPLMASIVVTLQWDESAAETAIRTARHKVLTELDARILQGVAMGMSTVNLAGELYLSRQGVEYHVATMMKKLKAPNRAALVSRAYSMGVLNAGTWPPQVSPDFVK</sequence>
<evidence type="ECO:0000259" key="2">
    <source>
        <dbReference type="SMART" id="SM00421"/>
    </source>
</evidence>
<dbReference type="SMART" id="SM00421">
    <property type="entry name" value="HTH_LUXR"/>
    <property type="match status" value="1"/>
</dbReference>
<dbReference type="SUPFAM" id="SSF46894">
    <property type="entry name" value="C-terminal effector domain of the bipartite response regulators"/>
    <property type="match status" value="1"/>
</dbReference>
<dbReference type="Pfam" id="PF13426">
    <property type="entry name" value="PAS_9"/>
    <property type="match status" value="1"/>
</dbReference>
<dbReference type="InterPro" id="IPR000014">
    <property type="entry name" value="PAS"/>
</dbReference>
<dbReference type="SUPFAM" id="SSF55785">
    <property type="entry name" value="PYP-like sensor domain (PAS domain)"/>
    <property type="match status" value="1"/>
</dbReference>
<dbReference type="NCBIfam" id="TIGR00229">
    <property type="entry name" value="sensory_box"/>
    <property type="match status" value="1"/>
</dbReference>
<comment type="caution">
    <text evidence="3">The sequence shown here is derived from an EMBL/GenBank/DDBJ whole genome shotgun (WGS) entry which is preliminary data.</text>
</comment>
<dbReference type="PANTHER" id="PTHR43214:SF43">
    <property type="entry name" value="TWO-COMPONENT RESPONSE REGULATOR"/>
    <property type="match status" value="1"/>
</dbReference>
<dbReference type="InterPro" id="IPR036388">
    <property type="entry name" value="WH-like_DNA-bd_sf"/>
</dbReference>
<dbReference type="Pfam" id="PF00196">
    <property type="entry name" value="GerE"/>
    <property type="match status" value="1"/>
</dbReference>